<dbReference type="GO" id="GO:0006508">
    <property type="term" value="P:proteolysis"/>
    <property type="evidence" value="ECO:0007669"/>
    <property type="project" value="UniProtKB-KW"/>
</dbReference>
<feature type="region of interest" description="Disordered" evidence="1">
    <location>
        <begin position="170"/>
        <end position="192"/>
    </location>
</feature>
<feature type="compositionally biased region" description="Low complexity" evidence="1">
    <location>
        <begin position="182"/>
        <end position="192"/>
    </location>
</feature>
<evidence type="ECO:0000256" key="1">
    <source>
        <dbReference type="SAM" id="MobiDB-lite"/>
    </source>
</evidence>
<protein>
    <submittedName>
        <fullName evidence="2">Prohead serine protease</fullName>
    </submittedName>
</protein>
<accession>A0A8S5N5N6</accession>
<dbReference type="EMBL" id="BK015075">
    <property type="protein sequence ID" value="DAD90001.1"/>
    <property type="molecule type" value="Genomic_DNA"/>
</dbReference>
<proteinExistence type="predicted"/>
<evidence type="ECO:0000313" key="2">
    <source>
        <dbReference type="EMBL" id="DAD90001.1"/>
    </source>
</evidence>
<keyword evidence="2" id="KW-0378">Hydrolase</keyword>
<sequence>MTLPLLTASNNAEPLIFNPQTTLTAAHNADTDTPSRTVSGVIVPWGTPGYTSVGLITAQRGSIQVPADTKHLKLFRDHSDAGGTPVGYATKVEDTDQGLVASFHIADTPDGDTALKDIKEGVRDALSMEIIGQEISGDLLTAGQLTAVAIVAVPAFSASRITQVTASHQGNAAAGGKTGRLTMPPTVTATPRTTPLTAGAIYDALCRLDDPTADQTLLTAALKQMKVAESPLLTSPQWIDQLWDGQPYKRLFVDKMTHQDLTGLKLEANRWKTRPTVDEWNGSGTDVPSNEASFEVVEVQATRLAGANKLPVEWVHFKKVNLIEQYFLGMAEDYAVKSDNKALADAIAQATEKDLTAQGLGLLEAIPYANHAVYKAARVYADAIAVNDEDWLALSKIKQLELPALMETLKINPDIIIPTDQVAKGKIFAWPTPGIIHGELPGSPIRAEALDIAKGQVDDGVFGYRAVVVARPDALGYIKFKA</sequence>
<dbReference type="GO" id="GO:0008233">
    <property type="term" value="F:peptidase activity"/>
    <property type="evidence" value="ECO:0007669"/>
    <property type="project" value="UniProtKB-KW"/>
</dbReference>
<reference evidence="2" key="1">
    <citation type="journal article" date="2021" name="Proc. Natl. Acad. Sci. U.S.A.">
        <title>A Catalog of Tens of Thousands of Viruses from Human Metagenomes Reveals Hidden Associations with Chronic Diseases.</title>
        <authorList>
            <person name="Tisza M.J."/>
            <person name="Buck C.B."/>
        </authorList>
    </citation>
    <scope>NUCLEOTIDE SEQUENCE</scope>
    <source>
        <strain evidence="2">CtCCv12</strain>
    </source>
</reference>
<organism evidence="2">
    <name type="scientific">Siphoviridae sp. ctCCv12</name>
    <dbReference type="NCBI Taxonomy" id="2826191"/>
    <lineage>
        <taxon>Viruses</taxon>
        <taxon>Duplodnaviria</taxon>
        <taxon>Heunggongvirae</taxon>
        <taxon>Uroviricota</taxon>
        <taxon>Caudoviricetes</taxon>
    </lineage>
</organism>
<dbReference type="SUPFAM" id="SSF56563">
    <property type="entry name" value="Major capsid protein gp5"/>
    <property type="match status" value="1"/>
</dbReference>
<keyword evidence="2" id="KW-0645">Protease</keyword>
<name>A0A8S5N5N6_9CAUD</name>